<protein>
    <submittedName>
        <fullName evidence="1">Uncharacterized protein</fullName>
    </submittedName>
</protein>
<reference evidence="1 2" key="1">
    <citation type="submission" date="2016-10" db="EMBL/GenBank/DDBJ databases">
        <authorList>
            <person name="de Groot N.N."/>
        </authorList>
    </citation>
    <scope>NUCLEOTIDE SEQUENCE [LARGE SCALE GENOMIC DNA]</scope>
    <source>
        <strain evidence="1 2">DSM 3857</strain>
    </source>
</reference>
<organism evidence="1 2">
    <name type="scientific">Gemmobacter aquatilis</name>
    <dbReference type="NCBI Taxonomy" id="933059"/>
    <lineage>
        <taxon>Bacteria</taxon>
        <taxon>Pseudomonadati</taxon>
        <taxon>Pseudomonadota</taxon>
        <taxon>Alphaproteobacteria</taxon>
        <taxon>Rhodobacterales</taxon>
        <taxon>Paracoccaceae</taxon>
        <taxon>Gemmobacter</taxon>
    </lineage>
</organism>
<evidence type="ECO:0000313" key="2">
    <source>
        <dbReference type="Proteomes" id="UP000198761"/>
    </source>
</evidence>
<dbReference type="AlphaFoldDB" id="A0A1H8L938"/>
<gene>
    <name evidence="1" type="ORF">SAMN04488103_110149</name>
</gene>
<proteinExistence type="predicted"/>
<dbReference type="Proteomes" id="UP000198761">
    <property type="component" value="Unassembled WGS sequence"/>
</dbReference>
<name>A0A1H8L938_9RHOB</name>
<keyword evidence="2" id="KW-1185">Reference proteome</keyword>
<evidence type="ECO:0000313" key="1">
    <source>
        <dbReference type="EMBL" id="SEO01627.1"/>
    </source>
</evidence>
<sequence>MIENVAAITVIEATHEKNLLVLQRRPIEVEHSETAQRRGQQVLLQSIEVIPAMEHTLTVTTMESAASDFEKLVRSQPANQPMELNLTV</sequence>
<accession>A0A1H8L938</accession>
<dbReference type="EMBL" id="FOCE01000010">
    <property type="protein sequence ID" value="SEO01627.1"/>
    <property type="molecule type" value="Genomic_DNA"/>
</dbReference>